<dbReference type="Proteomes" id="UP000276133">
    <property type="component" value="Unassembled WGS sequence"/>
</dbReference>
<organism evidence="1 2">
    <name type="scientific">Brachionus plicatilis</name>
    <name type="common">Marine rotifer</name>
    <name type="synonym">Brachionus muelleri</name>
    <dbReference type="NCBI Taxonomy" id="10195"/>
    <lineage>
        <taxon>Eukaryota</taxon>
        <taxon>Metazoa</taxon>
        <taxon>Spiralia</taxon>
        <taxon>Gnathifera</taxon>
        <taxon>Rotifera</taxon>
        <taxon>Eurotatoria</taxon>
        <taxon>Monogononta</taxon>
        <taxon>Pseudotrocha</taxon>
        <taxon>Ploima</taxon>
        <taxon>Brachionidae</taxon>
        <taxon>Brachionus</taxon>
    </lineage>
</organism>
<reference evidence="1 2" key="1">
    <citation type="journal article" date="2018" name="Sci. Rep.">
        <title>Genomic signatures of local adaptation to the degree of environmental predictability in rotifers.</title>
        <authorList>
            <person name="Franch-Gras L."/>
            <person name="Hahn C."/>
            <person name="Garcia-Roger E.M."/>
            <person name="Carmona M.J."/>
            <person name="Serra M."/>
            <person name="Gomez A."/>
        </authorList>
    </citation>
    <scope>NUCLEOTIDE SEQUENCE [LARGE SCALE GENOMIC DNA]</scope>
    <source>
        <strain evidence="1">HYR1</strain>
    </source>
</reference>
<protein>
    <submittedName>
        <fullName evidence="1">Uncharacterized protein</fullName>
    </submittedName>
</protein>
<keyword evidence="2" id="KW-1185">Reference proteome</keyword>
<dbReference type="AlphaFoldDB" id="A0A3M7QAR1"/>
<evidence type="ECO:0000313" key="1">
    <source>
        <dbReference type="EMBL" id="RNA08490.1"/>
    </source>
</evidence>
<evidence type="ECO:0000313" key="2">
    <source>
        <dbReference type="Proteomes" id="UP000276133"/>
    </source>
</evidence>
<comment type="caution">
    <text evidence="1">The sequence shown here is derived from an EMBL/GenBank/DDBJ whole genome shotgun (WGS) entry which is preliminary data.</text>
</comment>
<dbReference type="EMBL" id="REGN01006724">
    <property type="protein sequence ID" value="RNA08490.1"/>
    <property type="molecule type" value="Genomic_DNA"/>
</dbReference>
<sequence length="68" mass="7853">MKLKTQCDHLLNGLFKSPILKSKSLKKLVSNTNSKVTCAKCLSIDQFRKERRNSKIAITQWSWVFSKP</sequence>
<proteinExistence type="predicted"/>
<name>A0A3M7QAR1_BRAPC</name>
<gene>
    <name evidence="1" type="ORF">BpHYR1_032057</name>
</gene>
<accession>A0A3M7QAR1</accession>